<protein>
    <submittedName>
        <fullName evidence="3">DNA-binding protein</fullName>
    </submittedName>
</protein>
<evidence type="ECO:0000313" key="4">
    <source>
        <dbReference type="Proteomes" id="UP000612855"/>
    </source>
</evidence>
<proteinExistence type="predicted"/>
<gene>
    <name evidence="3" type="ORF">GCM10011360_41310</name>
</gene>
<dbReference type="InterPro" id="IPR012340">
    <property type="entry name" value="NA-bd_OB-fold"/>
</dbReference>
<dbReference type="AlphaFoldDB" id="A0A917AGU5"/>
<dbReference type="PANTHER" id="PTHR34075:SF5">
    <property type="entry name" value="BLR3430 PROTEIN"/>
    <property type="match status" value="1"/>
</dbReference>
<dbReference type="InterPro" id="IPR002878">
    <property type="entry name" value="ChsH2_C"/>
</dbReference>
<evidence type="ECO:0000259" key="2">
    <source>
        <dbReference type="Pfam" id="PF12172"/>
    </source>
</evidence>
<comment type="caution">
    <text evidence="3">The sequence shown here is derived from an EMBL/GenBank/DDBJ whole genome shotgun (WGS) entry which is preliminary data.</text>
</comment>
<evidence type="ECO:0000259" key="1">
    <source>
        <dbReference type="Pfam" id="PF01796"/>
    </source>
</evidence>
<accession>A0A917AGU5</accession>
<dbReference type="RefSeq" id="WP_188479625.1">
    <property type="nucleotide sequence ID" value="NZ_BMFJ01000004.1"/>
</dbReference>
<dbReference type="Pfam" id="PF01796">
    <property type="entry name" value="OB_ChsH2_C"/>
    <property type="match status" value="1"/>
</dbReference>
<dbReference type="SUPFAM" id="SSF50249">
    <property type="entry name" value="Nucleic acid-binding proteins"/>
    <property type="match status" value="1"/>
</dbReference>
<organism evidence="3 4">
    <name type="scientific">Primorskyibacter flagellatus</name>
    <dbReference type="NCBI Taxonomy" id="1387277"/>
    <lineage>
        <taxon>Bacteria</taxon>
        <taxon>Pseudomonadati</taxon>
        <taxon>Pseudomonadota</taxon>
        <taxon>Alphaproteobacteria</taxon>
        <taxon>Rhodobacterales</taxon>
        <taxon>Roseobacteraceae</taxon>
        <taxon>Primorskyibacter</taxon>
    </lineage>
</organism>
<keyword evidence="3" id="KW-0238">DNA-binding</keyword>
<dbReference type="PANTHER" id="PTHR34075">
    <property type="entry name" value="BLR3430 PROTEIN"/>
    <property type="match status" value="1"/>
</dbReference>
<reference evidence="4" key="1">
    <citation type="journal article" date="2019" name="Int. J. Syst. Evol. Microbiol.">
        <title>The Global Catalogue of Microorganisms (GCM) 10K type strain sequencing project: providing services to taxonomists for standard genome sequencing and annotation.</title>
        <authorList>
            <consortium name="The Broad Institute Genomics Platform"/>
            <consortium name="The Broad Institute Genome Sequencing Center for Infectious Disease"/>
            <person name="Wu L."/>
            <person name="Ma J."/>
        </authorList>
    </citation>
    <scope>NUCLEOTIDE SEQUENCE [LARGE SCALE GENOMIC DNA]</scope>
    <source>
        <strain evidence="4">CGMCC 1.12664</strain>
    </source>
</reference>
<name>A0A917AGU5_9RHOB</name>
<dbReference type="Gene3D" id="6.10.30.10">
    <property type="match status" value="1"/>
</dbReference>
<keyword evidence="4" id="KW-1185">Reference proteome</keyword>
<feature type="domain" description="ChsH2 C-terminal OB-fold" evidence="1">
    <location>
        <begin position="56"/>
        <end position="113"/>
    </location>
</feature>
<feature type="domain" description="ChsH2 rubredoxin-like zinc ribbon" evidence="2">
    <location>
        <begin position="19"/>
        <end position="53"/>
    </location>
</feature>
<dbReference type="GO" id="GO:0003677">
    <property type="term" value="F:DNA binding"/>
    <property type="evidence" value="ECO:0007669"/>
    <property type="project" value="UniProtKB-KW"/>
</dbReference>
<dbReference type="InterPro" id="IPR052513">
    <property type="entry name" value="Thioester_dehydratase-like"/>
</dbReference>
<dbReference type="Proteomes" id="UP000612855">
    <property type="component" value="Unassembled WGS sequence"/>
</dbReference>
<dbReference type="Pfam" id="PF12172">
    <property type="entry name" value="zf-ChsH2"/>
    <property type="match status" value="1"/>
</dbReference>
<dbReference type="EMBL" id="BMFJ01000004">
    <property type="protein sequence ID" value="GGE50011.1"/>
    <property type="molecule type" value="Genomic_DNA"/>
</dbReference>
<dbReference type="InterPro" id="IPR022002">
    <property type="entry name" value="ChsH2_Znr"/>
</dbReference>
<evidence type="ECO:0000313" key="3">
    <source>
        <dbReference type="EMBL" id="GGE50011.1"/>
    </source>
</evidence>
<sequence length="134" mass="14862">MDGYINPDPTPGPETQAFWDAAREGRFLVKTCTACDRAHWYPRNICPFCSSSDTVWKDASGRGTIYSFSPLRRMPKPYIIAYVTLEEGPTMMTNIVDADPADLSIGMPVQLKFSRTESDFRVPTFTLSAGPATA</sequence>